<feature type="compositionally biased region" description="Low complexity" evidence="1">
    <location>
        <begin position="1"/>
        <end position="12"/>
    </location>
</feature>
<organism evidence="2 3">
    <name type="scientific">Paraburkholderia humisilvae</name>
    <dbReference type="NCBI Taxonomy" id="627669"/>
    <lineage>
        <taxon>Bacteria</taxon>
        <taxon>Pseudomonadati</taxon>
        <taxon>Pseudomonadota</taxon>
        <taxon>Betaproteobacteria</taxon>
        <taxon>Burkholderiales</taxon>
        <taxon>Burkholderiaceae</taxon>
        <taxon>Paraburkholderia</taxon>
    </lineage>
</organism>
<evidence type="ECO:0000313" key="3">
    <source>
        <dbReference type="Proteomes" id="UP000494363"/>
    </source>
</evidence>
<dbReference type="EMBL" id="CADIKH010000003">
    <property type="protein sequence ID" value="CAB3748438.1"/>
    <property type="molecule type" value="Genomic_DNA"/>
</dbReference>
<proteinExistence type="predicted"/>
<dbReference type="Proteomes" id="UP000494363">
    <property type="component" value="Unassembled WGS sequence"/>
</dbReference>
<keyword evidence="3" id="KW-1185">Reference proteome</keyword>
<dbReference type="AlphaFoldDB" id="A0A6J5D2J7"/>
<accession>A0A6J5D2J7</accession>
<reference evidence="2 3" key="1">
    <citation type="submission" date="2020-04" db="EMBL/GenBank/DDBJ databases">
        <authorList>
            <person name="De Canck E."/>
        </authorList>
    </citation>
    <scope>NUCLEOTIDE SEQUENCE [LARGE SCALE GENOMIC DNA]</scope>
    <source>
        <strain evidence="2 3">LMG 29542</strain>
    </source>
</reference>
<dbReference type="RefSeq" id="WP_175225030.1">
    <property type="nucleotide sequence ID" value="NZ_CADIKH010000003.1"/>
</dbReference>
<sequence length="226" mass="23755">MRRYVPPHLRNPAPAPPVPLAPPVPFVPPPPAPLAPPGPPPLAGPPAPYVPPHRRGPVPGPVAPPVAIIPPPPPPPLPLPPPAWAALPISHRYVTGDQWGPLVKLYFDAAPPLRPDRYEVHLHLTAHGNAVRVVGSVLRNGVRWRAGHGMTRQIGRLLFAASAGAATTYHQWLVNEVAGTSWTLGCGRAQEPRMRGNKPAYVAAVFVPPPPPLPPAPAPGGPPPPG</sequence>
<protein>
    <submittedName>
        <fullName evidence="2">Uncharacterized protein</fullName>
    </submittedName>
</protein>
<feature type="compositionally biased region" description="Pro residues" evidence="1">
    <location>
        <begin position="13"/>
        <end position="51"/>
    </location>
</feature>
<gene>
    <name evidence="2" type="ORF">LMG29542_00663</name>
</gene>
<feature type="region of interest" description="Disordered" evidence="1">
    <location>
        <begin position="1"/>
        <end position="54"/>
    </location>
</feature>
<evidence type="ECO:0000256" key="1">
    <source>
        <dbReference type="SAM" id="MobiDB-lite"/>
    </source>
</evidence>
<name>A0A6J5D2J7_9BURK</name>
<evidence type="ECO:0000313" key="2">
    <source>
        <dbReference type="EMBL" id="CAB3748438.1"/>
    </source>
</evidence>